<dbReference type="STRING" id="6198.A0A075A731"/>
<dbReference type="GeneID" id="20328847"/>
<reference evidence="1 2" key="1">
    <citation type="submission" date="2013-11" db="EMBL/GenBank/DDBJ databases">
        <title>Opisthorchis viverrini - life in the bile duct.</title>
        <authorList>
            <person name="Young N.D."/>
            <person name="Nagarajan N."/>
            <person name="Lin S.J."/>
            <person name="Korhonen P.K."/>
            <person name="Jex A.R."/>
            <person name="Hall R.S."/>
            <person name="Safavi-Hemami H."/>
            <person name="Kaewkong W."/>
            <person name="Bertrand D."/>
            <person name="Gao S."/>
            <person name="Seet Q."/>
            <person name="Wongkham S."/>
            <person name="Teh B.T."/>
            <person name="Wongkham C."/>
            <person name="Intapan P.M."/>
            <person name="Maleewong W."/>
            <person name="Yang X."/>
            <person name="Hu M."/>
            <person name="Wang Z."/>
            <person name="Hofmann A."/>
            <person name="Sternberg P.W."/>
            <person name="Tan P."/>
            <person name="Wang J."/>
            <person name="Gasser R.B."/>
        </authorList>
    </citation>
    <scope>NUCLEOTIDE SEQUENCE [LARGE SCALE GENOMIC DNA]</scope>
</reference>
<dbReference type="KEGG" id="ovi:T265_14681"/>
<name>A0A075A731_OPIVI</name>
<dbReference type="EMBL" id="KL596859">
    <property type="protein sequence ID" value="KER23234.1"/>
    <property type="molecule type" value="Genomic_DNA"/>
</dbReference>
<dbReference type="AlphaFoldDB" id="A0A075A731"/>
<protein>
    <submittedName>
        <fullName evidence="1">Uncharacterized protein</fullName>
    </submittedName>
</protein>
<dbReference type="RefSeq" id="XP_009173028.1">
    <property type="nucleotide sequence ID" value="XM_009174764.1"/>
</dbReference>
<feature type="non-terminal residue" evidence="1">
    <location>
        <position position="1"/>
    </location>
</feature>
<accession>A0A075A731</accession>
<sequence>KNPTIVNYPFSRARWSNWLERESTDQKVRGLKPTSTFRLPLSRLGQPGSILALVSPSGGMAVRHRKVKVFEKTLVCESIWFLRESQLNLSFVIFYNWMCCTQAASRFSWRDIRDSAV</sequence>
<organism evidence="1 2">
    <name type="scientific">Opisthorchis viverrini</name>
    <name type="common">Southeast Asian liver fluke</name>
    <dbReference type="NCBI Taxonomy" id="6198"/>
    <lineage>
        <taxon>Eukaryota</taxon>
        <taxon>Metazoa</taxon>
        <taxon>Spiralia</taxon>
        <taxon>Lophotrochozoa</taxon>
        <taxon>Platyhelminthes</taxon>
        <taxon>Trematoda</taxon>
        <taxon>Digenea</taxon>
        <taxon>Opisthorchiida</taxon>
        <taxon>Opisthorchiata</taxon>
        <taxon>Opisthorchiidae</taxon>
        <taxon>Opisthorchis</taxon>
    </lineage>
</organism>
<dbReference type="CTD" id="20328847"/>
<evidence type="ECO:0000313" key="2">
    <source>
        <dbReference type="Proteomes" id="UP000054324"/>
    </source>
</evidence>
<dbReference type="OrthoDB" id="269496at2759"/>
<gene>
    <name evidence="1" type="ORF">T265_14681</name>
</gene>
<dbReference type="Proteomes" id="UP000054324">
    <property type="component" value="Unassembled WGS sequence"/>
</dbReference>
<evidence type="ECO:0000313" key="1">
    <source>
        <dbReference type="EMBL" id="KER23234.1"/>
    </source>
</evidence>
<keyword evidence="2" id="KW-1185">Reference proteome</keyword>
<feature type="non-terminal residue" evidence="1">
    <location>
        <position position="117"/>
    </location>
</feature>
<proteinExistence type="predicted"/>